<dbReference type="Pfam" id="PF02373">
    <property type="entry name" value="JmjC"/>
    <property type="match status" value="1"/>
</dbReference>
<evidence type="ECO:0000256" key="2">
    <source>
        <dbReference type="ARBA" id="ARBA00006801"/>
    </source>
</evidence>
<sequence length="1006" mass="114768">MALPIDKQKRLSRYTSIEKHNSPTNLSTVACGRKNLAFAEFNEVTRKNNVESFPESSNCLEKGATRIGKIKRFRARRDLSAHGKRIVEKESSSGCEDEEDREGSGCSLDIKIHDLNEQDSLCDIKITKKCRDTHNKKIYEGGFDYGYWKGSDDDEIITSVKLKKVNNDTKKIKVKGVDGLNSIKTKSSDADEIKMKKFGDANVVQKKGIPEKSTVGQSVKFGKSSLCNLSSSSRDSCFPTSIVEGDRDAMGKNIMNITMKSCHQCMRPVRRIIIPCQRCRRKYYCIQCIKNWYPQLSEEEIAEACPFCRGNCNCNTCLHSSGMIKMSKLCYTDREKLQHLQYLINALLPFVKDICEDQDNEITLESVSRGVLASLVKPEQAYCHNEERVYCNLCATSIIDFHRSCPKCSYELCLHCCWEIRNGEILGGQRKVSFQYVYKGTDYIHGGDPLSESCYVNTSKDQTEKLTKWVAEQDGSIRCPPKDIGGCGCCLLELKRLLPEDCISSLERRAEMIRSKYGTVSDICKAVCDKTGSEPSCRAAMRRGTNDNFLYCPSMRDIQMKEHIMRFRSHWALGEPVIVRNVLEQTSGLSWEPMVMWRALCENSNSEVNTDMSKLKAIDCLAGCEVEINTREFFEGYIRGRTYANFWPEMLKLKDWPPSDKFENLLPRHCDEFISALPFQIYTNPIDGFLNLAVKLPPTLLKPDLGPKTYIAYGIAEELGRGDSVTKLHCDMADAVNILTHTADIELSDEKRYAMERLKDIHKAQDERERLQRENFIFTHSSGFSTSTHDCMIPETEQHKNDADVISPISAVCWSNDMSNQSKNPFDGNVNELSKEMNHSELHSSHLQSVETGGALWDIFRRVDVPILEEYLVKHSKEFRHTYCCPVDQVYHPIHDQSFYLTSEHKRKLKDEYGIEPWTFVQNLGDAVFIPAGCPHQVRNLKSCTKVAMDFVSPENVYECLRITNEFRKLPRGHKAKEDKLEIKKMIVHALNKVITDFEDLASLQN</sequence>
<dbReference type="GO" id="GO:0006357">
    <property type="term" value="P:regulation of transcription by RNA polymerase II"/>
    <property type="evidence" value="ECO:0007669"/>
    <property type="project" value="TreeGrafter"/>
</dbReference>
<keyword evidence="7" id="KW-0862">Zinc</keyword>
<evidence type="ECO:0000256" key="7">
    <source>
        <dbReference type="PROSITE-ProRule" id="PRU00175"/>
    </source>
</evidence>
<proteinExistence type="inferred from homology"/>
<dbReference type="GO" id="GO:0003712">
    <property type="term" value="F:transcription coregulator activity"/>
    <property type="evidence" value="ECO:0007669"/>
    <property type="project" value="TreeGrafter"/>
</dbReference>
<evidence type="ECO:0008006" key="12">
    <source>
        <dbReference type="Google" id="ProtNLM"/>
    </source>
</evidence>
<dbReference type="GO" id="GO:0000118">
    <property type="term" value="C:histone deacetylase complex"/>
    <property type="evidence" value="ECO:0007669"/>
    <property type="project" value="TreeGrafter"/>
</dbReference>
<dbReference type="Gene3D" id="2.60.120.650">
    <property type="entry name" value="Cupin"/>
    <property type="match status" value="1"/>
</dbReference>
<dbReference type="PROSITE" id="PS50089">
    <property type="entry name" value="ZF_RING_2"/>
    <property type="match status" value="1"/>
</dbReference>
<evidence type="ECO:0000256" key="5">
    <source>
        <dbReference type="ARBA" id="ARBA00023163"/>
    </source>
</evidence>
<accession>A0AAF0XQN2</accession>
<dbReference type="GO" id="GO:0008270">
    <property type="term" value="F:zinc ion binding"/>
    <property type="evidence" value="ECO:0007669"/>
    <property type="project" value="UniProtKB-KW"/>
</dbReference>
<dbReference type="PANTHER" id="PTHR12549">
    <property type="entry name" value="JMJC DOMAIN-CONTAINING HISTONE DEMETHYLATION PROTEIN"/>
    <property type="match status" value="1"/>
</dbReference>
<comment type="subcellular location">
    <subcellularLocation>
        <location evidence="1">Nucleus</location>
    </subcellularLocation>
</comment>
<dbReference type="SMART" id="SM00558">
    <property type="entry name" value="JmjC"/>
    <property type="match status" value="1"/>
</dbReference>
<dbReference type="Proteomes" id="UP000077755">
    <property type="component" value="Chromosome 8"/>
</dbReference>
<dbReference type="EMBL" id="CP093350">
    <property type="protein sequence ID" value="WOH11477.1"/>
    <property type="molecule type" value="Genomic_DNA"/>
</dbReference>
<dbReference type="GO" id="GO:0031490">
    <property type="term" value="F:chromatin DNA binding"/>
    <property type="evidence" value="ECO:0007669"/>
    <property type="project" value="TreeGrafter"/>
</dbReference>
<evidence type="ECO:0000256" key="6">
    <source>
        <dbReference type="ARBA" id="ARBA00023242"/>
    </source>
</evidence>
<feature type="domain" description="RING-type" evidence="8">
    <location>
        <begin position="262"/>
        <end position="309"/>
    </location>
</feature>
<dbReference type="PROSITE" id="PS51257">
    <property type="entry name" value="PROKAR_LIPOPROTEIN"/>
    <property type="match status" value="1"/>
</dbReference>
<gene>
    <name evidence="10" type="ORF">DCAR_0830964</name>
</gene>
<evidence type="ECO:0000259" key="8">
    <source>
        <dbReference type="PROSITE" id="PS50089"/>
    </source>
</evidence>
<dbReference type="AlphaFoldDB" id="A0AAF0XQN2"/>
<keyword evidence="4" id="KW-0805">Transcription regulation</keyword>
<evidence type="ECO:0000256" key="1">
    <source>
        <dbReference type="ARBA" id="ARBA00004123"/>
    </source>
</evidence>
<feature type="domain" description="JmjC" evidence="9">
    <location>
        <begin position="685"/>
        <end position="968"/>
    </location>
</feature>
<evidence type="ECO:0000313" key="10">
    <source>
        <dbReference type="EMBL" id="WOH11477.1"/>
    </source>
</evidence>
<reference evidence="10" key="2">
    <citation type="submission" date="2022-03" db="EMBL/GenBank/DDBJ databases">
        <title>Draft title - Genomic analysis of global carrot germplasm unveils the trajectory of domestication and the origin of high carotenoid orange carrot.</title>
        <authorList>
            <person name="Iorizzo M."/>
            <person name="Ellison S."/>
            <person name="Senalik D."/>
            <person name="Macko-Podgorni A."/>
            <person name="Grzebelus D."/>
            <person name="Bostan H."/>
            <person name="Rolling W."/>
            <person name="Curaba J."/>
            <person name="Simon P."/>
        </authorList>
    </citation>
    <scope>NUCLEOTIDE SEQUENCE</scope>
    <source>
        <tissue evidence="10">Leaf</tissue>
    </source>
</reference>
<dbReference type="InterPro" id="IPR018866">
    <property type="entry name" value="Znf-4CXXC_R1"/>
</dbReference>
<evidence type="ECO:0000259" key="9">
    <source>
        <dbReference type="PROSITE" id="PS51184"/>
    </source>
</evidence>
<dbReference type="Pfam" id="PF10497">
    <property type="entry name" value="zf-4CXXC_R1"/>
    <property type="match status" value="1"/>
</dbReference>
<name>A0AAF0XQN2_DAUCS</name>
<protein>
    <recommendedName>
        <fullName evidence="12">JmjC domain-containing protein</fullName>
    </recommendedName>
</protein>
<dbReference type="InterPro" id="IPR045109">
    <property type="entry name" value="LSDs-like"/>
</dbReference>
<keyword evidence="11" id="KW-1185">Reference proteome</keyword>
<dbReference type="SUPFAM" id="SSF51197">
    <property type="entry name" value="Clavaminate synthase-like"/>
    <property type="match status" value="1"/>
</dbReference>
<dbReference type="InterPro" id="IPR001841">
    <property type="entry name" value="Znf_RING"/>
</dbReference>
<reference evidence="10" key="1">
    <citation type="journal article" date="2016" name="Nat. Genet.">
        <title>A high-quality carrot genome assembly provides new insights into carotenoid accumulation and asterid genome evolution.</title>
        <authorList>
            <person name="Iorizzo M."/>
            <person name="Ellison S."/>
            <person name="Senalik D."/>
            <person name="Zeng P."/>
            <person name="Satapoomin P."/>
            <person name="Huang J."/>
            <person name="Bowman M."/>
            <person name="Iovene M."/>
            <person name="Sanseverino W."/>
            <person name="Cavagnaro P."/>
            <person name="Yildiz M."/>
            <person name="Macko-Podgorni A."/>
            <person name="Moranska E."/>
            <person name="Grzebelus E."/>
            <person name="Grzebelus D."/>
            <person name="Ashrafi H."/>
            <person name="Zheng Z."/>
            <person name="Cheng S."/>
            <person name="Spooner D."/>
            <person name="Van Deynze A."/>
            <person name="Simon P."/>
        </authorList>
    </citation>
    <scope>NUCLEOTIDE SEQUENCE</scope>
    <source>
        <tissue evidence="10">Leaf</tissue>
    </source>
</reference>
<dbReference type="GO" id="GO:0000785">
    <property type="term" value="C:chromatin"/>
    <property type="evidence" value="ECO:0007669"/>
    <property type="project" value="TreeGrafter"/>
</dbReference>
<evidence type="ECO:0000256" key="4">
    <source>
        <dbReference type="ARBA" id="ARBA00023015"/>
    </source>
</evidence>
<evidence type="ECO:0000256" key="3">
    <source>
        <dbReference type="ARBA" id="ARBA00022723"/>
    </source>
</evidence>
<keyword evidence="6" id="KW-0539">Nucleus</keyword>
<dbReference type="CDD" id="cd02208">
    <property type="entry name" value="cupin_RmlC-like"/>
    <property type="match status" value="1"/>
</dbReference>
<organism evidence="10 11">
    <name type="scientific">Daucus carota subsp. sativus</name>
    <name type="common">Carrot</name>
    <dbReference type="NCBI Taxonomy" id="79200"/>
    <lineage>
        <taxon>Eukaryota</taxon>
        <taxon>Viridiplantae</taxon>
        <taxon>Streptophyta</taxon>
        <taxon>Embryophyta</taxon>
        <taxon>Tracheophyta</taxon>
        <taxon>Spermatophyta</taxon>
        <taxon>Magnoliopsida</taxon>
        <taxon>eudicotyledons</taxon>
        <taxon>Gunneridae</taxon>
        <taxon>Pentapetalae</taxon>
        <taxon>asterids</taxon>
        <taxon>campanulids</taxon>
        <taxon>Apiales</taxon>
        <taxon>Apiaceae</taxon>
        <taxon>Apioideae</taxon>
        <taxon>Scandiceae</taxon>
        <taxon>Daucinae</taxon>
        <taxon>Daucus</taxon>
        <taxon>Daucus sect. Daucus</taxon>
    </lineage>
</organism>
<evidence type="ECO:0000313" key="11">
    <source>
        <dbReference type="Proteomes" id="UP000077755"/>
    </source>
</evidence>
<keyword evidence="7" id="KW-0863">Zinc-finger</keyword>
<keyword evidence="5" id="KW-0804">Transcription</keyword>
<dbReference type="GO" id="GO:0032454">
    <property type="term" value="F:histone H3K9 demethylase activity"/>
    <property type="evidence" value="ECO:0007669"/>
    <property type="project" value="InterPro"/>
</dbReference>
<dbReference type="InterPro" id="IPR003347">
    <property type="entry name" value="JmjC_dom"/>
</dbReference>
<dbReference type="PANTHER" id="PTHR12549:SF37">
    <property type="entry name" value="LYSINE-SPECIFIC DEMETHYLASE JMJ26"/>
    <property type="match status" value="1"/>
</dbReference>
<comment type="similarity">
    <text evidence="2">Belongs to the JARID1 histone demethylase family.</text>
</comment>
<keyword evidence="3" id="KW-0479">Metal-binding</keyword>
<dbReference type="PROSITE" id="PS51184">
    <property type="entry name" value="JMJC"/>
    <property type="match status" value="1"/>
</dbReference>